<dbReference type="RefSeq" id="WP_146948339.1">
    <property type="nucleotide sequence ID" value="NZ_BJYV01000021.1"/>
</dbReference>
<gene>
    <name evidence="2" type="ORF">CQA01_37700</name>
</gene>
<reference evidence="2 3" key="1">
    <citation type="submission" date="2019-07" db="EMBL/GenBank/DDBJ databases">
        <title>Whole genome shotgun sequence of Cyclobacterium qasimii NBRC 106168.</title>
        <authorList>
            <person name="Hosoyama A."/>
            <person name="Uohara A."/>
            <person name="Ohji S."/>
            <person name="Ichikawa N."/>
        </authorList>
    </citation>
    <scope>NUCLEOTIDE SEQUENCE [LARGE SCALE GENOMIC DNA]</scope>
    <source>
        <strain evidence="2 3">NBRC 106168</strain>
    </source>
</reference>
<accession>A0A512CGD9</accession>
<name>A0A512CGD9_9BACT</name>
<evidence type="ECO:0000256" key="1">
    <source>
        <dbReference type="SAM" id="SignalP"/>
    </source>
</evidence>
<feature type="chain" id="PRO_5021789893" description="Squalene cyclase C-terminal domain-containing protein" evidence="1">
    <location>
        <begin position="23"/>
        <end position="369"/>
    </location>
</feature>
<keyword evidence="1" id="KW-0732">Signal</keyword>
<sequence>MQRIYLLLAVLTLSGLSLSCKSQQGNELLLEVKQLDKSYENLFVFYANLYDPATGGFYDSPEKKTAPRIESTCRVISRIDDNGLTNTIPDSLKQQWVGFLQSFQDADTGFFDDPNEHRNIDMRRGRALSYVKGAFRRLDASSKFPYPTIKNDDETEEDGLIHLKSVENFKNWLDTLGWEENPWRAGGTLSAQGNVISSLEETLQEQIVEAMFDFLAANQNENGFWGGSSLYVQLSGAFKVSTLYGVYDRQMPNANNILKSTLKCIREEECINSTWVRNPLNLLAVIKPYVAISEEEKNDIIKISIDNVLQFSRNDGGFANSLKDEYGTTDGCSQAIITRNALRDWVGLEPLIIPNTDSFLRTLQSAQKL</sequence>
<evidence type="ECO:0000313" key="2">
    <source>
        <dbReference type="EMBL" id="GEO23236.1"/>
    </source>
</evidence>
<dbReference type="PROSITE" id="PS51257">
    <property type="entry name" value="PROKAR_LIPOPROTEIN"/>
    <property type="match status" value="1"/>
</dbReference>
<dbReference type="AlphaFoldDB" id="A0A512CGD9"/>
<evidence type="ECO:0008006" key="4">
    <source>
        <dbReference type="Google" id="ProtNLM"/>
    </source>
</evidence>
<comment type="caution">
    <text evidence="2">The sequence shown here is derived from an EMBL/GenBank/DDBJ whole genome shotgun (WGS) entry which is preliminary data.</text>
</comment>
<evidence type="ECO:0000313" key="3">
    <source>
        <dbReference type="Proteomes" id="UP000321301"/>
    </source>
</evidence>
<organism evidence="2 3">
    <name type="scientific">Cyclobacterium qasimii</name>
    <dbReference type="NCBI Taxonomy" id="1350429"/>
    <lineage>
        <taxon>Bacteria</taxon>
        <taxon>Pseudomonadati</taxon>
        <taxon>Bacteroidota</taxon>
        <taxon>Cytophagia</taxon>
        <taxon>Cytophagales</taxon>
        <taxon>Cyclobacteriaceae</taxon>
        <taxon>Cyclobacterium</taxon>
    </lineage>
</organism>
<dbReference type="Proteomes" id="UP000321301">
    <property type="component" value="Unassembled WGS sequence"/>
</dbReference>
<dbReference type="SUPFAM" id="SSF48239">
    <property type="entry name" value="Terpenoid cyclases/Protein prenyltransferases"/>
    <property type="match status" value="1"/>
</dbReference>
<dbReference type="InterPro" id="IPR008930">
    <property type="entry name" value="Terpenoid_cyclase/PrenylTrfase"/>
</dbReference>
<proteinExistence type="predicted"/>
<feature type="signal peptide" evidence="1">
    <location>
        <begin position="1"/>
        <end position="22"/>
    </location>
</feature>
<dbReference type="EMBL" id="BJYV01000021">
    <property type="protein sequence ID" value="GEO23236.1"/>
    <property type="molecule type" value="Genomic_DNA"/>
</dbReference>
<keyword evidence="3" id="KW-1185">Reference proteome</keyword>
<protein>
    <recommendedName>
        <fullName evidence="4">Squalene cyclase C-terminal domain-containing protein</fullName>
    </recommendedName>
</protein>